<dbReference type="EMBL" id="BMIP01000001">
    <property type="protein sequence ID" value="GGD60273.1"/>
    <property type="molecule type" value="Genomic_DNA"/>
</dbReference>
<dbReference type="Gene3D" id="1.20.1600.10">
    <property type="entry name" value="Outer membrane efflux proteins (OEP)"/>
    <property type="match status" value="1"/>
</dbReference>
<reference evidence="10" key="1">
    <citation type="journal article" date="2014" name="Int. J. Syst. Evol. Microbiol.">
        <title>Complete genome sequence of Corynebacterium casei LMG S-19264T (=DSM 44701T), isolated from a smear-ripened cheese.</title>
        <authorList>
            <consortium name="US DOE Joint Genome Institute (JGI-PGF)"/>
            <person name="Walter F."/>
            <person name="Albersmeier A."/>
            <person name="Kalinowski J."/>
            <person name="Ruckert C."/>
        </authorList>
    </citation>
    <scope>NUCLEOTIDE SEQUENCE</scope>
    <source>
        <strain evidence="10">CGMCC 1.15360</strain>
    </source>
</reference>
<sequence>MHEGGKDRSQSMKNAGHRIARVAMLGCAALGAFATPAQADTLREALASAYNTNPTLQSARATLRATDENVPIEKSAGLPGIDASGQYTEQLKRSENSLTAPKRFLSSNVELSVPVYAGGAIRNSVKAAKQRVQAGRADLRATESAIFSQVVAAYMDVIRDESVVRLNLQNVEALGVNLQATSDRFEIGDLTRTDVAQSESRLAVARGDLVTAQSNLISSRERYVQLVGDAPVALEPPPPLPGLPASPQDAVNIALDNNPDLIAARERTEASRHDIEVAGSARLPRVSVFTGGTYTNYFGSLGAGIVGGDFSQSDTTATAGLRFSIPLYQGGYASALERQAQARAASTIETEIAVERDVIAQVRSAYTAWEAANQVIEATTTAVSAARLSLEGVRAENTVGNRTILDILNAEQEQLSAEVQLVAARRNAYVAGFALLAAMGMAEADDLNLDVGGPLYDPAAHYNAVKGQLNDWKFEPDPVAQSTRTVDTPAQDATIPEE</sequence>
<gene>
    <name evidence="10" type="ORF">GCM10010990_07110</name>
</gene>
<evidence type="ECO:0000313" key="11">
    <source>
        <dbReference type="Proteomes" id="UP000612349"/>
    </source>
</evidence>
<evidence type="ECO:0000256" key="8">
    <source>
        <dbReference type="SAM" id="MobiDB-lite"/>
    </source>
</evidence>
<feature type="region of interest" description="Disordered" evidence="8">
    <location>
        <begin position="474"/>
        <end position="498"/>
    </location>
</feature>
<dbReference type="InterPro" id="IPR010130">
    <property type="entry name" value="T1SS_OMP_TolC"/>
</dbReference>
<feature type="signal peptide" evidence="9">
    <location>
        <begin position="1"/>
        <end position="39"/>
    </location>
</feature>
<comment type="caution">
    <text evidence="10">The sequence shown here is derived from an EMBL/GenBank/DDBJ whole genome shotgun (WGS) entry which is preliminary data.</text>
</comment>
<evidence type="ECO:0000256" key="4">
    <source>
        <dbReference type="ARBA" id="ARBA00022452"/>
    </source>
</evidence>
<comment type="similarity">
    <text evidence="2">Belongs to the outer membrane factor (OMF) (TC 1.B.17) family.</text>
</comment>
<keyword evidence="7" id="KW-0998">Cell outer membrane</keyword>
<evidence type="ECO:0000313" key="10">
    <source>
        <dbReference type="EMBL" id="GGD60273.1"/>
    </source>
</evidence>
<evidence type="ECO:0000256" key="6">
    <source>
        <dbReference type="ARBA" id="ARBA00023136"/>
    </source>
</evidence>
<protein>
    <submittedName>
        <fullName evidence="10">Type I secretion protein TolC</fullName>
    </submittedName>
</protein>
<dbReference type="GO" id="GO:0015562">
    <property type="term" value="F:efflux transmembrane transporter activity"/>
    <property type="evidence" value="ECO:0007669"/>
    <property type="project" value="InterPro"/>
</dbReference>
<proteinExistence type="inferred from homology"/>
<keyword evidence="4" id="KW-1134">Transmembrane beta strand</keyword>
<evidence type="ECO:0000256" key="3">
    <source>
        <dbReference type="ARBA" id="ARBA00022448"/>
    </source>
</evidence>
<evidence type="ECO:0000256" key="2">
    <source>
        <dbReference type="ARBA" id="ARBA00007613"/>
    </source>
</evidence>
<dbReference type="Pfam" id="PF02321">
    <property type="entry name" value="OEP"/>
    <property type="match status" value="2"/>
</dbReference>
<organism evidence="10 11">
    <name type="scientific">Croceicoccus mobilis</name>
    <dbReference type="NCBI Taxonomy" id="1703339"/>
    <lineage>
        <taxon>Bacteria</taxon>
        <taxon>Pseudomonadati</taxon>
        <taxon>Pseudomonadota</taxon>
        <taxon>Alphaproteobacteria</taxon>
        <taxon>Sphingomonadales</taxon>
        <taxon>Erythrobacteraceae</taxon>
        <taxon>Croceicoccus</taxon>
    </lineage>
</organism>
<keyword evidence="3" id="KW-0813">Transport</keyword>
<dbReference type="GO" id="GO:0009279">
    <property type="term" value="C:cell outer membrane"/>
    <property type="evidence" value="ECO:0007669"/>
    <property type="project" value="UniProtKB-SubCell"/>
</dbReference>
<dbReference type="PANTHER" id="PTHR30026:SF22">
    <property type="entry name" value="OUTER MEMBRANE EFFLUX PROTEIN"/>
    <property type="match status" value="1"/>
</dbReference>
<evidence type="ECO:0000256" key="1">
    <source>
        <dbReference type="ARBA" id="ARBA00004442"/>
    </source>
</evidence>
<dbReference type="InterPro" id="IPR003423">
    <property type="entry name" value="OMP_efflux"/>
</dbReference>
<accession>A0A916YTG4</accession>
<keyword evidence="5" id="KW-0812">Transmembrane</keyword>
<keyword evidence="6" id="KW-0472">Membrane</keyword>
<evidence type="ECO:0000256" key="9">
    <source>
        <dbReference type="SAM" id="SignalP"/>
    </source>
</evidence>
<comment type="subcellular location">
    <subcellularLocation>
        <location evidence="1">Cell outer membrane</location>
    </subcellularLocation>
</comment>
<dbReference type="SUPFAM" id="SSF56954">
    <property type="entry name" value="Outer membrane efflux proteins (OEP)"/>
    <property type="match status" value="1"/>
</dbReference>
<dbReference type="AlphaFoldDB" id="A0A916YTG4"/>
<dbReference type="GO" id="GO:1990281">
    <property type="term" value="C:efflux pump complex"/>
    <property type="evidence" value="ECO:0007669"/>
    <property type="project" value="TreeGrafter"/>
</dbReference>
<dbReference type="InterPro" id="IPR051906">
    <property type="entry name" value="TolC-like"/>
</dbReference>
<keyword evidence="11" id="KW-1185">Reference proteome</keyword>
<feature type="chain" id="PRO_5038000267" evidence="9">
    <location>
        <begin position="40"/>
        <end position="498"/>
    </location>
</feature>
<dbReference type="PANTHER" id="PTHR30026">
    <property type="entry name" value="OUTER MEMBRANE PROTEIN TOLC"/>
    <property type="match status" value="1"/>
</dbReference>
<evidence type="ECO:0000256" key="5">
    <source>
        <dbReference type="ARBA" id="ARBA00022692"/>
    </source>
</evidence>
<name>A0A916YTG4_9SPHN</name>
<dbReference type="GO" id="GO:0015288">
    <property type="term" value="F:porin activity"/>
    <property type="evidence" value="ECO:0007669"/>
    <property type="project" value="TreeGrafter"/>
</dbReference>
<keyword evidence="9" id="KW-0732">Signal</keyword>
<evidence type="ECO:0000256" key="7">
    <source>
        <dbReference type="ARBA" id="ARBA00023237"/>
    </source>
</evidence>
<dbReference type="NCBIfam" id="TIGR01844">
    <property type="entry name" value="type_I_sec_TolC"/>
    <property type="match status" value="1"/>
</dbReference>
<reference evidence="10" key="2">
    <citation type="submission" date="2020-09" db="EMBL/GenBank/DDBJ databases">
        <authorList>
            <person name="Sun Q."/>
            <person name="Zhou Y."/>
        </authorList>
    </citation>
    <scope>NUCLEOTIDE SEQUENCE</scope>
    <source>
        <strain evidence="10">CGMCC 1.15360</strain>
    </source>
</reference>
<dbReference type="Proteomes" id="UP000612349">
    <property type="component" value="Unassembled WGS sequence"/>
</dbReference>